<accession>A0AAJ0GS47</accession>
<dbReference type="EMBL" id="JAUDZG010000004">
    <property type="protein sequence ID" value="KAK3305106.1"/>
    <property type="molecule type" value="Genomic_DNA"/>
</dbReference>
<sequence length="103" mass="11329">MWRGTLLLQLWIRSAGRSLLLRRIGTARELRASSNEVEILEGLELIRDLLVLIVALQPLQQINPARGVAEDGRSRGGGREAYSQILVLVGLAADGIVVGFTRR</sequence>
<reference evidence="2" key="1">
    <citation type="journal article" date="2023" name="Mol. Phylogenet. Evol.">
        <title>Genome-scale phylogeny and comparative genomics of the fungal order Sordariales.</title>
        <authorList>
            <person name="Hensen N."/>
            <person name="Bonometti L."/>
            <person name="Westerberg I."/>
            <person name="Brannstrom I.O."/>
            <person name="Guillou S."/>
            <person name="Cros-Aarteil S."/>
            <person name="Calhoun S."/>
            <person name="Haridas S."/>
            <person name="Kuo A."/>
            <person name="Mondo S."/>
            <person name="Pangilinan J."/>
            <person name="Riley R."/>
            <person name="LaButti K."/>
            <person name="Andreopoulos B."/>
            <person name="Lipzen A."/>
            <person name="Chen C."/>
            <person name="Yan M."/>
            <person name="Daum C."/>
            <person name="Ng V."/>
            <person name="Clum A."/>
            <person name="Steindorff A."/>
            <person name="Ohm R.A."/>
            <person name="Martin F."/>
            <person name="Silar P."/>
            <person name="Natvig D.O."/>
            <person name="Lalanne C."/>
            <person name="Gautier V."/>
            <person name="Ament-Velasquez S.L."/>
            <person name="Kruys A."/>
            <person name="Hutchinson M.I."/>
            <person name="Powell A.J."/>
            <person name="Barry K."/>
            <person name="Miller A.N."/>
            <person name="Grigoriev I.V."/>
            <person name="Debuchy R."/>
            <person name="Gladieux P."/>
            <person name="Hiltunen Thoren M."/>
            <person name="Johannesson H."/>
        </authorList>
    </citation>
    <scope>NUCLEOTIDE SEQUENCE</scope>
    <source>
        <strain evidence="2">CBS 333.67</strain>
    </source>
</reference>
<keyword evidence="1" id="KW-0732">Signal</keyword>
<comment type="caution">
    <text evidence="2">The sequence shown here is derived from an EMBL/GenBank/DDBJ whole genome shotgun (WGS) entry which is preliminary data.</text>
</comment>
<feature type="chain" id="PRO_5042535758" description="Secreted protein" evidence="1">
    <location>
        <begin position="17"/>
        <end position="103"/>
    </location>
</feature>
<gene>
    <name evidence="2" type="ORF">B0T15DRAFT_511065</name>
</gene>
<evidence type="ECO:0000256" key="1">
    <source>
        <dbReference type="SAM" id="SignalP"/>
    </source>
</evidence>
<dbReference type="Proteomes" id="UP001273166">
    <property type="component" value="Unassembled WGS sequence"/>
</dbReference>
<proteinExistence type="predicted"/>
<keyword evidence="3" id="KW-1185">Reference proteome</keyword>
<organism evidence="2 3">
    <name type="scientific">Chaetomium strumarium</name>
    <dbReference type="NCBI Taxonomy" id="1170767"/>
    <lineage>
        <taxon>Eukaryota</taxon>
        <taxon>Fungi</taxon>
        <taxon>Dikarya</taxon>
        <taxon>Ascomycota</taxon>
        <taxon>Pezizomycotina</taxon>
        <taxon>Sordariomycetes</taxon>
        <taxon>Sordariomycetidae</taxon>
        <taxon>Sordariales</taxon>
        <taxon>Chaetomiaceae</taxon>
        <taxon>Chaetomium</taxon>
    </lineage>
</organism>
<dbReference type="GeneID" id="87886720"/>
<feature type="signal peptide" evidence="1">
    <location>
        <begin position="1"/>
        <end position="16"/>
    </location>
</feature>
<protein>
    <recommendedName>
        <fullName evidence="4">Secreted protein</fullName>
    </recommendedName>
</protein>
<dbReference type="AlphaFoldDB" id="A0AAJ0GS47"/>
<evidence type="ECO:0000313" key="3">
    <source>
        <dbReference type="Proteomes" id="UP001273166"/>
    </source>
</evidence>
<name>A0AAJ0GS47_9PEZI</name>
<evidence type="ECO:0000313" key="2">
    <source>
        <dbReference type="EMBL" id="KAK3305106.1"/>
    </source>
</evidence>
<evidence type="ECO:0008006" key="4">
    <source>
        <dbReference type="Google" id="ProtNLM"/>
    </source>
</evidence>
<reference evidence="2" key="2">
    <citation type="submission" date="2023-06" db="EMBL/GenBank/DDBJ databases">
        <authorList>
            <consortium name="Lawrence Berkeley National Laboratory"/>
            <person name="Mondo S.J."/>
            <person name="Hensen N."/>
            <person name="Bonometti L."/>
            <person name="Westerberg I."/>
            <person name="Brannstrom I.O."/>
            <person name="Guillou S."/>
            <person name="Cros-Aarteil S."/>
            <person name="Calhoun S."/>
            <person name="Haridas S."/>
            <person name="Kuo A."/>
            <person name="Pangilinan J."/>
            <person name="Riley R."/>
            <person name="Labutti K."/>
            <person name="Andreopoulos B."/>
            <person name="Lipzen A."/>
            <person name="Chen C."/>
            <person name="Yanf M."/>
            <person name="Daum C."/>
            <person name="Ng V."/>
            <person name="Clum A."/>
            <person name="Steindorff A."/>
            <person name="Ohm R."/>
            <person name="Martin F."/>
            <person name="Silar P."/>
            <person name="Natvig D."/>
            <person name="Lalanne C."/>
            <person name="Gautier V."/>
            <person name="Ament-Velasquez S.L."/>
            <person name="Kruys A."/>
            <person name="Hutchinson M.I."/>
            <person name="Powell A.J."/>
            <person name="Barry K."/>
            <person name="Miller A.N."/>
            <person name="Grigoriev I.V."/>
            <person name="Debuchy R."/>
            <person name="Gladieux P."/>
            <person name="Thoren M.H."/>
            <person name="Johannesson H."/>
        </authorList>
    </citation>
    <scope>NUCLEOTIDE SEQUENCE</scope>
    <source>
        <strain evidence="2">CBS 333.67</strain>
    </source>
</reference>
<dbReference type="RefSeq" id="XP_062720886.1">
    <property type="nucleotide sequence ID" value="XM_062867891.1"/>
</dbReference>